<evidence type="ECO:0000313" key="2">
    <source>
        <dbReference type="EMBL" id="CZR69412.1"/>
    </source>
</evidence>
<dbReference type="InterPro" id="IPR052895">
    <property type="entry name" value="HetReg/Transcr_Mod"/>
</dbReference>
<proteinExistence type="predicted"/>
<dbReference type="STRING" id="576137.A0A1L7XWH5"/>
<protein>
    <recommendedName>
        <fullName evidence="1">Heterokaryon incompatibility domain-containing protein</fullName>
    </recommendedName>
</protein>
<name>A0A1L7XWH5_9HELO</name>
<dbReference type="Proteomes" id="UP000184330">
    <property type="component" value="Unassembled WGS sequence"/>
</dbReference>
<dbReference type="EMBL" id="FJOG01000070">
    <property type="protein sequence ID" value="CZR69412.1"/>
    <property type="molecule type" value="Genomic_DNA"/>
</dbReference>
<organism evidence="2 3">
    <name type="scientific">Phialocephala subalpina</name>
    <dbReference type="NCBI Taxonomy" id="576137"/>
    <lineage>
        <taxon>Eukaryota</taxon>
        <taxon>Fungi</taxon>
        <taxon>Dikarya</taxon>
        <taxon>Ascomycota</taxon>
        <taxon>Pezizomycotina</taxon>
        <taxon>Leotiomycetes</taxon>
        <taxon>Helotiales</taxon>
        <taxon>Mollisiaceae</taxon>
        <taxon>Phialocephala</taxon>
        <taxon>Phialocephala fortinii species complex</taxon>
    </lineage>
</organism>
<dbReference type="PANTHER" id="PTHR24148:SF64">
    <property type="entry name" value="HETEROKARYON INCOMPATIBILITY DOMAIN-CONTAINING PROTEIN"/>
    <property type="match status" value="1"/>
</dbReference>
<sequence length="285" mass="32191">MYGYSPLLEDDAIRVLLLYPTADVSAELKCAIEHITLSQYKKDLINHYTALSYVWGLSTELRHIVVNGCSFYVTPNLDSVLRHIRDDKGIIKVWADAICINQQDVEERNNDAELQDLCKTIQTHIVDNAWFTRILIFQELLLSSDPWIQCGKQRLRWGDVCQLSLLARYRISRVNSQKRMFGDLGELSKSSDKSVSDPTISNLPSRVDILSRLEDMHKARQKFEDYIGGKGAGNTMLACLEARKGLGITNPSDMIYGHLGIASDALSGQTGTPSRLRQKLFRPLC</sequence>
<accession>A0A1L7XWH5</accession>
<reference evidence="2 3" key="1">
    <citation type="submission" date="2016-03" db="EMBL/GenBank/DDBJ databases">
        <authorList>
            <person name="Ploux O."/>
        </authorList>
    </citation>
    <scope>NUCLEOTIDE SEQUENCE [LARGE SCALE GENOMIC DNA]</scope>
    <source>
        <strain evidence="2 3">UAMH 11012</strain>
    </source>
</reference>
<evidence type="ECO:0000259" key="1">
    <source>
        <dbReference type="Pfam" id="PF06985"/>
    </source>
</evidence>
<dbReference type="OrthoDB" id="2157530at2759"/>
<dbReference type="Pfam" id="PF06985">
    <property type="entry name" value="HET"/>
    <property type="match status" value="1"/>
</dbReference>
<feature type="domain" description="Heterokaryon incompatibility" evidence="1">
    <location>
        <begin position="48"/>
        <end position="113"/>
    </location>
</feature>
<dbReference type="AlphaFoldDB" id="A0A1L7XWH5"/>
<dbReference type="PANTHER" id="PTHR24148">
    <property type="entry name" value="ANKYRIN REPEAT DOMAIN-CONTAINING PROTEIN 39 HOMOLOG-RELATED"/>
    <property type="match status" value="1"/>
</dbReference>
<gene>
    <name evidence="2" type="ORF">PAC_19312</name>
</gene>
<evidence type="ECO:0000313" key="3">
    <source>
        <dbReference type="Proteomes" id="UP000184330"/>
    </source>
</evidence>
<keyword evidence="3" id="KW-1185">Reference proteome</keyword>
<dbReference type="InterPro" id="IPR010730">
    <property type="entry name" value="HET"/>
</dbReference>